<dbReference type="PATRIC" id="fig|362413.3.peg.2208"/>
<name>A0A0Q0XN30_9FLAO</name>
<dbReference type="STRING" id="362413.RC62_2267"/>
<dbReference type="EMBL" id="JRLF01000015">
    <property type="protein sequence ID" value="KQB37101.1"/>
    <property type="molecule type" value="Genomic_DNA"/>
</dbReference>
<protein>
    <submittedName>
        <fullName evidence="1">Uncharacterized protein</fullName>
    </submittedName>
</protein>
<evidence type="ECO:0000313" key="2">
    <source>
        <dbReference type="Proteomes" id="UP000050443"/>
    </source>
</evidence>
<dbReference type="RefSeq" id="WP_055097846.1">
    <property type="nucleotide sequence ID" value="NZ_JRLF01000015.1"/>
</dbReference>
<proteinExistence type="predicted"/>
<gene>
    <name evidence="1" type="ORF">RC62_2267</name>
</gene>
<sequence>MINIDFKNVKIKIDKIISKALSDYQNEIDLINIEDWTLKSQELFIERSYNTYSSHSTQFINSSFPDISNALDSNARLLLYLYVSEKDPEFNLIKEKFIAKINKSIIAKQETSVNSMP</sequence>
<reference evidence="1 2" key="1">
    <citation type="submission" date="2014-09" db="EMBL/GenBank/DDBJ databases">
        <title>Genome sequence of Flavobacterium aquidurense RC62.</title>
        <authorList>
            <person name="Kim J.F."/>
            <person name="Kwak M.-J."/>
        </authorList>
    </citation>
    <scope>NUCLEOTIDE SEQUENCE [LARGE SCALE GENOMIC DNA]</scope>
    <source>
        <strain evidence="1 2">RC62</strain>
    </source>
</reference>
<organism evidence="1 2">
    <name type="scientific">Flavobacterium aquidurense</name>
    <dbReference type="NCBI Taxonomy" id="362413"/>
    <lineage>
        <taxon>Bacteria</taxon>
        <taxon>Pseudomonadati</taxon>
        <taxon>Bacteroidota</taxon>
        <taxon>Flavobacteriia</taxon>
        <taxon>Flavobacteriales</taxon>
        <taxon>Flavobacteriaceae</taxon>
        <taxon>Flavobacterium</taxon>
    </lineage>
</organism>
<accession>A0A0Q0XN30</accession>
<comment type="caution">
    <text evidence="1">The sequence shown here is derived from an EMBL/GenBank/DDBJ whole genome shotgun (WGS) entry which is preliminary data.</text>
</comment>
<dbReference type="OrthoDB" id="9833632at2"/>
<dbReference type="Proteomes" id="UP000050443">
    <property type="component" value="Unassembled WGS sequence"/>
</dbReference>
<evidence type="ECO:0000313" key="1">
    <source>
        <dbReference type="EMBL" id="KQB37101.1"/>
    </source>
</evidence>
<dbReference type="AlphaFoldDB" id="A0A0Q0XN30"/>